<name>A0A8X6YMB8_9ARAC</name>
<feature type="compositionally biased region" description="Pro residues" evidence="8">
    <location>
        <begin position="1"/>
        <end position="12"/>
    </location>
</feature>
<dbReference type="SUPFAM" id="SSF57850">
    <property type="entry name" value="RING/U-box"/>
    <property type="match status" value="1"/>
</dbReference>
<proteinExistence type="inferred from homology"/>
<evidence type="ECO:0000259" key="9">
    <source>
        <dbReference type="PROSITE" id="PS50089"/>
    </source>
</evidence>
<comment type="subcellular location">
    <subcellularLocation>
        <location evidence="1">Cytoplasm</location>
    </subcellularLocation>
</comment>
<comment type="caution">
    <text evidence="10">The sequence shown here is derived from an EMBL/GenBank/DDBJ whole genome shotgun (WGS) entry which is preliminary data.</text>
</comment>
<evidence type="ECO:0000256" key="7">
    <source>
        <dbReference type="PROSITE-ProRule" id="PRU00175"/>
    </source>
</evidence>
<dbReference type="Gene3D" id="3.30.40.10">
    <property type="entry name" value="Zinc/RING finger domain, C3HC4 (zinc finger)"/>
    <property type="match status" value="1"/>
</dbReference>
<evidence type="ECO:0000256" key="5">
    <source>
        <dbReference type="ARBA" id="ARBA00022833"/>
    </source>
</evidence>
<dbReference type="AlphaFoldDB" id="A0A8X6YMB8"/>
<dbReference type="InterPro" id="IPR039338">
    <property type="entry name" value="ZFTRAF1"/>
</dbReference>
<dbReference type="GO" id="GO:0005634">
    <property type="term" value="C:nucleus"/>
    <property type="evidence" value="ECO:0007669"/>
    <property type="project" value="TreeGrafter"/>
</dbReference>
<dbReference type="InterPro" id="IPR013083">
    <property type="entry name" value="Znf_RING/FYVE/PHD"/>
</dbReference>
<evidence type="ECO:0000256" key="4">
    <source>
        <dbReference type="ARBA" id="ARBA00022771"/>
    </source>
</evidence>
<evidence type="ECO:0000313" key="11">
    <source>
        <dbReference type="Proteomes" id="UP000886998"/>
    </source>
</evidence>
<dbReference type="CDD" id="cd16505">
    <property type="entry name" value="RING-HC_CYHR1"/>
    <property type="match status" value="1"/>
</dbReference>
<gene>
    <name evidence="10" type="primary">cyhr1-b</name>
    <name evidence="10" type="ORF">TNIN_166031</name>
</gene>
<dbReference type="Pfam" id="PF21362">
    <property type="entry name" value="Sina_RING"/>
    <property type="match status" value="1"/>
</dbReference>
<dbReference type="EMBL" id="BMAV01020096">
    <property type="protein sequence ID" value="GFY73470.1"/>
    <property type="molecule type" value="Genomic_DNA"/>
</dbReference>
<evidence type="ECO:0000256" key="6">
    <source>
        <dbReference type="ARBA" id="ARBA00034319"/>
    </source>
</evidence>
<sequence length="351" mass="40566">MMAEDVPPPPPTTSEERNDPENTAEENDQLQSRAKKLKLNAKEEPLEERLHEILCCAVCLDLPKSAVYQCRNGHLMCSECFNHLLADAHLKMVSSVCPSCRTLISKDLCVRNLVVEKAISELPATCSNCSMKFARCLREVHEKQLCQERHTWCTFYRIGCPWNGPFKKKAEHEKRCAQPKKDGTEIKQAIPNMFSPVKCGGRNHLCDYLSFEKIAYNDLQFLGPYRTDEYYVRFETFRFCAFGMEWEVRAHVNNNETDPTLSCERTLSYALLLKESVDRTIYMHYTVVKGPLGEMKLQPHIEEFKFSDETPESHYALLPLKDSSECYKLLSGTIRFRLIMFWDDSAFVINT</sequence>
<feature type="region of interest" description="Disordered" evidence="8">
    <location>
        <begin position="1"/>
        <end position="31"/>
    </location>
</feature>
<keyword evidence="11" id="KW-1185">Reference proteome</keyword>
<dbReference type="OrthoDB" id="10062218at2759"/>
<dbReference type="GO" id="GO:0005737">
    <property type="term" value="C:cytoplasm"/>
    <property type="evidence" value="ECO:0007669"/>
    <property type="project" value="UniProtKB-SubCell"/>
</dbReference>
<dbReference type="PANTHER" id="PTHR23059:SF4">
    <property type="entry name" value="ZINC FINGER TRAF-TYPE-CONTAINING PROTEIN 1"/>
    <property type="match status" value="1"/>
</dbReference>
<evidence type="ECO:0000256" key="8">
    <source>
        <dbReference type="SAM" id="MobiDB-lite"/>
    </source>
</evidence>
<accession>A0A8X6YMB8</accession>
<reference evidence="10" key="1">
    <citation type="submission" date="2020-08" db="EMBL/GenBank/DDBJ databases">
        <title>Multicomponent nature underlies the extraordinary mechanical properties of spider dragline silk.</title>
        <authorList>
            <person name="Kono N."/>
            <person name="Nakamura H."/>
            <person name="Mori M."/>
            <person name="Yoshida Y."/>
            <person name="Ohtoshi R."/>
            <person name="Malay A.D."/>
            <person name="Moran D.A.P."/>
            <person name="Tomita M."/>
            <person name="Numata K."/>
            <person name="Arakawa K."/>
        </authorList>
    </citation>
    <scope>NUCLEOTIDE SEQUENCE</scope>
</reference>
<dbReference type="InterPro" id="IPR049548">
    <property type="entry name" value="Sina-like_RING"/>
</dbReference>
<evidence type="ECO:0000256" key="3">
    <source>
        <dbReference type="ARBA" id="ARBA00022723"/>
    </source>
</evidence>
<dbReference type="PANTHER" id="PTHR23059">
    <property type="entry name" value="CYSTEINE AND HISTIDINE-RICH PROTEIN 1"/>
    <property type="match status" value="1"/>
</dbReference>
<feature type="domain" description="RING-type" evidence="9">
    <location>
        <begin position="56"/>
        <end position="101"/>
    </location>
</feature>
<keyword evidence="3" id="KW-0479">Metal-binding</keyword>
<evidence type="ECO:0000256" key="1">
    <source>
        <dbReference type="ARBA" id="ARBA00004496"/>
    </source>
</evidence>
<protein>
    <submittedName>
        <fullName evidence="10">Cysteine and histidine-rich protein 1-B</fullName>
    </submittedName>
</protein>
<dbReference type="SUPFAM" id="SSF49599">
    <property type="entry name" value="TRAF domain-like"/>
    <property type="match status" value="1"/>
</dbReference>
<keyword evidence="2" id="KW-0963">Cytoplasm</keyword>
<comment type="similarity">
    <text evidence="6">Belongs to the ZFTRAF1 family.</text>
</comment>
<evidence type="ECO:0000313" key="10">
    <source>
        <dbReference type="EMBL" id="GFY73470.1"/>
    </source>
</evidence>
<dbReference type="GO" id="GO:0008270">
    <property type="term" value="F:zinc ion binding"/>
    <property type="evidence" value="ECO:0007669"/>
    <property type="project" value="UniProtKB-KW"/>
</dbReference>
<dbReference type="InterPro" id="IPR001841">
    <property type="entry name" value="Znf_RING"/>
</dbReference>
<organism evidence="10 11">
    <name type="scientific">Trichonephila inaurata madagascariensis</name>
    <dbReference type="NCBI Taxonomy" id="2747483"/>
    <lineage>
        <taxon>Eukaryota</taxon>
        <taxon>Metazoa</taxon>
        <taxon>Ecdysozoa</taxon>
        <taxon>Arthropoda</taxon>
        <taxon>Chelicerata</taxon>
        <taxon>Arachnida</taxon>
        <taxon>Araneae</taxon>
        <taxon>Araneomorphae</taxon>
        <taxon>Entelegynae</taxon>
        <taxon>Araneoidea</taxon>
        <taxon>Nephilidae</taxon>
        <taxon>Trichonephila</taxon>
        <taxon>Trichonephila inaurata</taxon>
    </lineage>
</organism>
<dbReference type="Proteomes" id="UP000886998">
    <property type="component" value="Unassembled WGS sequence"/>
</dbReference>
<keyword evidence="5" id="KW-0862">Zinc</keyword>
<dbReference type="PROSITE" id="PS50089">
    <property type="entry name" value="ZF_RING_2"/>
    <property type="match status" value="1"/>
</dbReference>
<evidence type="ECO:0000256" key="2">
    <source>
        <dbReference type="ARBA" id="ARBA00022490"/>
    </source>
</evidence>
<keyword evidence="4 7" id="KW-0863">Zinc-finger</keyword>